<sequence length="74" mass="8582">MRMPWVRTPPGLSNIFPLFLRLFLCRNWLDGGGGALGGRRDELHLADPVSAEHHHFFALISRIYTMNIVKYMRD</sequence>
<evidence type="ECO:0000313" key="2">
    <source>
        <dbReference type="EMBL" id="KAF2118470.1"/>
    </source>
</evidence>
<feature type="signal peptide" evidence="1">
    <location>
        <begin position="1"/>
        <end position="25"/>
    </location>
</feature>
<evidence type="ECO:0000256" key="1">
    <source>
        <dbReference type="SAM" id="SignalP"/>
    </source>
</evidence>
<keyword evidence="1" id="KW-0732">Signal</keyword>
<gene>
    <name evidence="2" type="ORF">BDV96DRAFT_569943</name>
</gene>
<dbReference type="AlphaFoldDB" id="A0A6A5ZG42"/>
<feature type="chain" id="PRO_5025411192" evidence="1">
    <location>
        <begin position="26"/>
        <end position="74"/>
    </location>
</feature>
<evidence type="ECO:0000313" key="3">
    <source>
        <dbReference type="Proteomes" id="UP000799770"/>
    </source>
</evidence>
<organism evidence="2 3">
    <name type="scientific">Lophiotrema nucula</name>
    <dbReference type="NCBI Taxonomy" id="690887"/>
    <lineage>
        <taxon>Eukaryota</taxon>
        <taxon>Fungi</taxon>
        <taxon>Dikarya</taxon>
        <taxon>Ascomycota</taxon>
        <taxon>Pezizomycotina</taxon>
        <taxon>Dothideomycetes</taxon>
        <taxon>Pleosporomycetidae</taxon>
        <taxon>Pleosporales</taxon>
        <taxon>Lophiotremataceae</taxon>
        <taxon>Lophiotrema</taxon>
    </lineage>
</organism>
<dbReference type="Proteomes" id="UP000799770">
    <property type="component" value="Unassembled WGS sequence"/>
</dbReference>
<accession>A0A6A5ZG42</accession>
<name>A0A6A5ZG42_9PLEO</name>
<protein>
    <submittedName>
        <fullName evidence="2">Uncharacterized protein</fullName>
    </submittedName>
</protein>
<dbReference type="EMBL" id="ML977317">
    <property type="protein sequence ID" value="KAF2118470.1"/>
    <property type="molecule type" value="Genomic_DNA"/>
</dbReference>
<keyword evidence="3" id="KW-1185">Reference proteome</keyword>
<reference evidence="2" key="1">
    <citation type="journal article" date="2020" name="Stud. Mycol.">
        <title>101 Dothideomycetes genomes: a test case for predicting lifestyles and emergence of pathogens.</title>
        <authorList>
            <person name="Haridas S."/>
            <person name="Albert R."/>
            <person name="Binder M."/>
            <person name="Bloem J."/>
            <person name="Labutti K."/>
            <person name="Salamov A."/>
            <person name="Andreopoulos B."/>
            <person name="Baker S."/>
            <person name="Barry K."/>
            <person name="Bills G."/>
            <person name="Bluhm B."/>
            <person name="Cannon C."/>
            <person name="Castanera R."/>
            <person name="Culley D."/>
            <person name="Daum C."/>
            <person name="Ezra D."/>
            <person name="Gonzalez J."/>
            <person name="Henrissat B."/>
            <person name="Kuo A."/>
            <person name="Liang C."/>
            <person name="Lipzen A."/>
            <person name="Lutzoni F."/>
            <person name="Magnuson J."/>
            <person name="Mondo S."/>
            <person name="Nolan M."/>
            <person name="Ohm R."/>
            <person name="Pangilinan J."/>
            <person name="Park H.-J."/>
            <person name="Ramirez L."/>
            <person name="Alfaro M."/>
            <person name="Sun H."/>
            <person name="Tritt A."/>
            <person name="Yoshinaga Y."/>
            <person name="Zwiers L.-H."/>
            <person name="Turgeon B."/>
            <person name="Goodwin S."/>
            <person name="Spatafora J."/>
            <person name="Crous P."/>
            <person name="Grigoriev I."/>
        </authorList>
    </citation>
    <scope>NUCLEOTIDE SEQUENCE</scope>
    <source>
        <strain evidence="2">CBS 627.86</strain>
    </source>
</reference>
<proteinExistence type="predicted"/>